<gene>
    <name evidence="2" type="ordered locus">Sden_1712</name>
</gene>
<dbReference type="PANTHER" id="PTHR43792:SF1">
    <property type="entry name" value="N-ACETYLTRANSFERASE DOMAIN-CONTAINING PROTEIN"/>
    <property type="match status" value="1"/>
</dbReference>
<protein>
    <submittedName>
        <fullName evidence="2">GCN5-related N-acetyltransferase</fullName>
    </submittedName>
</protein>
<dbReference type="eggNOG" id="COG1670">
    <property type="taxonomic scope" value="Bacteria"/>
</dbReference>
<dbReference type="OrthoDB" id="9801656at2"/>
<dbReference type="RefSeq" id="WP_011496153.1">
    <property type="nucleotide sequence ID" value="NC_007954.1"/>
</dbReference>
<reference evidence="2 3" key="1">
    <citation type="submission" date="2006-03" db="EMBL/GenBank/DDBJ databases">
        <title>Complete sequence of Shewanella denitrificans OS217.</title>
        <authorList>
            <consortium name="US DOE Joint Genome Institute"/>
            <person name="Copeland A."/>
            <person name="Lucas S."/>
            <person name="Lapidus A."/>
            <person name="Barry K."/>
            <person name="Detter J.C."/>
            <person name="Glavina del Rio T."/>
            <person name="Hammon N."/>
            <person name="Israni S."/>
            <person name="Dalin E."/>
            <person name="Tice H."/>
            <person name="Pitluck S."/>
            <person name="Brettin T."/>
            <person name="Bruce D."/>
            <person name="Han C."/>
            <person name="Tapia R."/>
            <person name="Gilna P."/>
            <person name="Kiss H."/>
            <person name="Schmutz J."/>
            <person name="Larimer F."/>
            <person name="Land M."/>
            <person name="Hauser L."/>
            <person name="Kyrpides N."/>
            <person name="Lykidis A."/>
            <person name="Richardson P."/>
        </authorList>
    </citation>
    <scope>NUCLEOTIDE SEQUENCE [LARGE SCALE GENOMIC DNA]</scope>
    <source>
        <strain evidence="3">OS217 / ATCC BAA-1090 / DSM 15013</strain>
    </source>
</reference>
<sequence length="187" mass="20972">MRKLSTTRFELTLMTLEEKALLFELDQDPAVMEFINGGKPTSMVDIEEKFIPRLACYINPDKGWGLWKVVGKDCIENQGNSLAGVFLGWILVRPMGFFTDSPRFDDIELGWRFKQVSWGKGVATEAASAVVNYLTTQDQVNSVSAIAVEENLGSIKVMKKLGMTFVKKAPEPEGHTDTEVVFYQRAL</sequence>
<dbReference type="InterPro" id="IPR016181">
    <property type="entry name" value="Acyl_CoA_acyltransferase"/>
</dbReference>
<dbReference type="SUPFAM" id="SSF55729">
    <property type="entry name" value="Acyl-CoA N-acyltransferases (Nat)"/>
    <property type="match status" value="1"/>
</dbReference>
<evidence type="ECO:0000313" key="3">
    <source>
        <dbReference type="Proteomes" id="UP000001982"/>
    </source>
</evidence>
<feature type="domain" description="N-acetyltransferase" evidence="1">
    <location>
        <begin position="8"/>
        <end position="164"/>
    </location>
</feature>
<dbReference type="Pfam" id="PF13302">
    <property type="entry name" value="Acetyltransf_3"/>
    <property type="match status" value="1"/>
</dbReference>
<dbReference type="Gene3D" id="3.40.630.30">
    <property type="match status" value="1"/>
</dbReference>
<name>Q12NI0_SHEDO</name>
<evidence type="ECO:0000259" key="1">
    <source>
        <dbReference type="Pfam" id="PF13302"/>
    </source>
</evidence>
<keyword evidence="2" id="KW-0808">Transferase</keyword>
<dbReference type="AlphaFoldDB" id="Q12NI0"/>
<organism evidence="2 3">
    <name type="scientific">Shewanella denitrificans (strain OS217 / ATCC BAA-1090 / DSM 15013)</name>
    <dbReference type="NCBI Taxonomy" id="318161"/>
    <lineage>
        <taxon>Bacteria</taxon>
        <taxon>Pseudomonadati</taxon>
        <taxon>Pseudomonadota</taxon>
        <taxon>Gammaproteobacteria</taxon>
        <taxon>Alteromonadales</taxon>
        <taxon>Shewanellaceae</taxon>
        <taxon>Shewanella</taxon>
    </lineage>
</organism>
<dbReference type="STRING" id="318161.Sden_1712"/>
<keyword evidence="3" id="KW-1185">Reference proteome</keyword>
<dbReference type="KEGG" id="sdn:Sden_1712"/>
<proteinExistence type="predicted"/>
<accession>Q12NI0</accession>
<dbReference type="Proteomes" id="UP000001982">
    <property type="component" value="Chromosome"/>
</dbReference>
<dbReference type="InterPro" id="IPR051531">
    <property type="entry name" value="N-acetyltransferase"/>
</dbReference>
<dbReference type="EMBL" id="CP000302">
    <property type="protein sequence ID" value="ABE54996.1"/>
    <property type="molecule type" value="Genomic_DNA"/>
</dbReference>
<dbReference type="PANTHER" id="PTHR43792">
    <property type="entry name" value="GNAT FAMILY, PUTATIVE (AFU_ORTHOLOGUE AFUA_3G00765)-RELATED-RELATED"/>
    <property type="match status" value="1"/>
</dbReference>
<evidence type="ECO:0000313" key="2">
    <source>
        <dbReference type="EMBL" id="ABE54996.1"/>
    </source>
</evidence>
<dbReference type="GO" id="GO:0016747">
    <property type="term" value="F:acyltransferase activity, transferring groups other than amino-acyl groups"/>
    <property type="evidence" value="ECO:0007669"/>
    <property type="project" value="InterPro"/>
</dbReference>
<dbReference type="InterPro" id="IPR000182">
    <property type="entry name" value="GNAT_dom"/>
</dbReference>
<dbReference type="HOGENOM" id="CLU_013985_3_1_6"/>